<reference evidence="8 9" key="2">
    <citation type="submission" date="2024-03" db="EMBL/GenBank/DDBJ databases">
        <title>Complete genome sequence of the green alga Chloropicon roscoffensis RCC1871.</title>
        <authorList>
            <person name="Lemieux C."/>
            <person name="Pombert J.-F."/>
            <person name="Otis C."/>
            <person name="Turmel M."/>
        </authorList>
    </citation>
    <scope>NUCLEOTIDE SEQUENCE [LARGE SCALE GENOMIC DNA]</scope>
    <source>
        <strain evidence="8 9">RCC1871</strain>
    </source>
</reference>
<feature type="compositionally biased region" description="Basic residues" evidence="5">
    <location>
        <begin position="200"/>
        <end position="209"/>
    </location>
</feature>
<dbReference type="SMART" id="SM01117">
    <property type="entry name" value="Cyt-b5"/>
    <property type="match status" value="1"/>
</dbReference>
<dbReference type="Gene3D" id="3.10.120.10">
    <property type="entry name" value="Cytochrome b5-like heme/steroid binding domain"/>
    <property type="match status" value="1"/>
</dbReference>
<feature type="domain" description="Cytochrome b5 heme-binding" evidence="6">
    <location>
        <begin position="23"/>
        <end position="106"/>
    </location>
</feature>
<proteinExistence type="inferred from homology"/>
<keyword evidence="1" id="KW-0349">Heme</keyword>
<dbReference type="SUPFAM" id="SSF55856">
    <property type="entry name" value="Cytochrome b5-like heme/steroid binding domain"/>
    <property type="match status" value="1"/>
</dbReference>
<dbReference type="GO" id="GO:0016020">
    <property type="term" value="C:membrane"/>
    <property type="evidence" value="ECO:0007669"/>
    <property type="project" value="TreeGrafter"/>
</dbReference>
<dbReference type="Pfam" id="PF00173">
    <property type="entry name" value="Cyt-b5"/>
    <property type="match status" value="1"/>
</dbReference>
<evidence type="ECO:0000256" key="1">
    <source>
        <dbReference type="ARBA" id="ARBA00022617"/>
    </source>
</evidence>
<evidence type="ECO:0000313" key="9">
    <source>
        <dbReference type="Proteomes" id="UP001472866"/>
    </source>
</evidence>
<reference evidence="7" key="1">
    <citation type="submission" date="2021-01" db="EMBL/GenBank/DDBJ databases">
        <authorList>
            <person name="Corre E."/>
            <person name="Pelletier E."/>
            <person name="Niang G."/>
            <person name="Scheremetjew M."/>
            <person name="Finn R."/>
            <person name="Kale V."/>
            <person name="Holt S."/>
            <person name="Cochrane G."/>
            <person name="Meng A."/>
            <person name="Brown T."/>
            <person name="Cohen L."/>
        </authorList>
    </citation>
    <scope>NUCLEOTIDE SEQUENCE</scope>
    <source>
        <strain evidence="7">RCC1871</strain>
    </source>
</reference>
<dbReference type="AlphaFoldDB" id="A0A7S3CA27"/>
<feature type="region of interest" description="Disordered" evidence="5">
    <location>
        <begin position="181"/>
        <end position="216"/>
    </location>
</feature>
<protein>
    <submittedName>
        <fullName evidence="8">Cytochrome b5 reductase</fullName>
    </submittedName>
</protein>
<evidence type="ECO:0000256" key="3">
    <source>
        <dbReference type="ARBA" id="ARBA00023004"/>
    </source>
</evidence>
<dbReference type="InterPro" id="IPR001199">
    <property type="entry name" value="Cyt_B5-like_heme/steroid-bd"/>
</dbReference>
<name>A0A7S3CA27_9CHLO</name>
<dbReference type="GO" id="GO:0020037">
    <property type="term" value="F:heme binding"/>
    <property type="evidence" value="ECO:0007669"/>
    <property type="project" value="TreeGrafter"/>
</dbReference>
<keyword evidence="9" id="KW-1185">Reference proteome</keyword>
<evidence type="ECO:0000256" key="4">
    <source>
        <dbReference type="ARBA" id="ARBA00038168"/>
    </source>
</evidence>
<dbReference type="EMBL" id="HBHZ01004443">
    <property type="protein sequence ID" value="CAE0190335.1"/>
    <property type="molecule type" value="Transcribed_RNA"/>
</dbReference>
<evidence type="ECO:0000313" key="8">
    <source>
        <dbReference type="EMBL" id="WZN63267.1"/>
    </source>
</evidence>
<keyword evidence="3" id="KW-0408">Iron</keyword>
<sequence length="216" mass="24239">MVGSALSSYKKRSGPCEKERAQWKKFTACECSKHDTLRDGWVIIFDRVYDITVFAVTHPGFDNAGQVSTALAITRNLGKDCTAEFEYTHSLTAWKQLSDFQIGVLTCCGDPNCPECSSLTEAQLTMMRGDDNAEDEVNLAPQKHPLPEWLPSEVVNFWQRYKQGLTDQLARYLEAAGYPQTRPEAAAPAQPPEEREPAKRRSIGWRLRRLAAGGRT</sequence>
<comment type="similarity">
    <text evidence="4">Belongs to the cytochrome b5 family.</text>
</comment>
<dbReference type="InterPro" id="IPR036400">
    <property type="entry name" value="Cyt_B5-like_heme/steroid_sf"/>
</dbReference>
<evidence type="ECO:0000259" key="6">
    <source>
        <dbReference type="PROSITE" id="PS50255"/>
    </source>
</evidence>
<keyword evidence="2" id="KW-0479">Metal-binding</keyword>
<dbReference type="Proteomes" id="UP001472866">
    <property type="component" value="Chromosome 07"/>
</dbReference>
<dbReference type="PANTHER" id="PTHR19359">
    <property type="entry name" value="CYTOCHROME B5"/>
    <property type="match status" value="1"/>
</dbReference>
<gene>
    <name evidence="7" type="ORF">CROS1456_LOCUS3424</name>
    <name evidence="8" type="ORF">HKI87_07g48150</name>
</gene>
<evidence type="ECO:0000256" key="2">
    <source>
        <dbReference type="ARBA" id="ARBA00022723"/>
    </source>
</evidence>
<organism evidence="7">
    <name type="scientific">Chloropicon roscoffensis</name>
    <dbReference type="NCBI Taxonomy" id="1461544"/>
    <lineage>
        <taxon>Eukaryota</taxon>
        <taxon>Viridiplantae</taxon>
        <taxon>Chlorophyta</taxon>
        <taxon>Chloropicophyceae</taxon>
        <taxon>Chloropicales</taxon>
        <taxon>Chloropicaceae</taxon>
        <taxon>Chloropicon</taxon>
    </lineage>
</organism>
<dbReference type="GO" id="GO:0046872">
    <property type="term" value="F:metal ion binding"/>
    <property type="evidence" value="ECO:0007669"/>
    <property type="project" value="UniProtKB-KW"/>
</dbReference>
<dbReference type="EMBL" id="CP151507">
    <property type="protein sequence ID" value="WZN63267.1"/>
    <property type="molecule type" value="Genomic_DNA"/>
</dbReference>
<dbReference type="InterPro" id="IPR050668">
    <property type="entry name" value="Cytochrome_b5"/>
</dbReference>
<accession>A0A7S3CA27</accession>
<dbReference type="PROSITE" id="PS50255">
    <property type="entry name" value="CYTOCHROME_B5_2"/>
    <property type="match status" value="1"/>
</dbReference>
<evidence type="ECO:0000313" key="7">
    <source>
        <dbReference type="EMBL" id="CAE0190335.1"/>
    </source>
</evidence>
<evidence type="ECO:0000256" key="5">
    <source>
        <dbReference type="SAM" id="MobiDB-lite"/>
    </source>
</evidence>